<dbReference type="Proteomes" id="UP000237068">
    <property type="component" value="Unassembled WGS sequence"/>
</dbReference>
<reference evidence="1 2" key="1">
    <citation type="submission" date="2018-01" db="EMBL/GenBank/DDBJ databases">
        <title>Denitrification phenotypes of diverse strains of Pseudomonas stutzeri.</title>
        <authorList>
            <person name="Milligan D.A."/>
            <person name="Bergaust L."/>
            <person name="Bakken L.R."/>
            <person name="Frostegard A."/>
        </authorList>
    </citation>
    <scope>NUCLEOTIDE SEQUENCE [LARGE SCALE GENOMIC DNA]</scope>
    <source>
        <strain evidence="1 2">24a13</strain>
    </source>
</reference>
<evidence type="ECO:0000313" key="1">
    <source>
        <dbReference type="EMBL" id="POH82341.1"/>
    </source>
</evidence>
<organism evidence="1 2">
    <name type="scientific">Stutzerimonas stutzeri</name>
    <name type="common">Pseudomonas stutzeri</name>
    <dbReference type="NCBI Taxonomy" id="316"/>
    <lineage>
        <taxon>Bacteria</taxon>
        <taxon>Pseudomonadati</taxon>
        <taxon>Pseudomonadota</taxon>
        <taxon>Gammaproteobacteria</taxon>
        <taxon>Pseudomonadales</taxon>
        <taxon>Pseudomonadaceae</taxon>
        <taxon>Stutzerimonas</taxon>
    </lineage>
</organism>
<dbReference type="EMBL" id="PPXG01000005">
    <property type="protein sequence ID" value="POH82341.1"/>
    <property type="molecule type" value="Genomic_DNA"/>
</dbReference>
<gene>
    <name evidence="1" type="ORF">CXK91_13490</name>
</gene>
<dbReference type="AlphaFoldDB" id="A0A2S4ALG3"/>
<comment type="caution">
    <text evidence="1">The sequence shown here is derived from an EMBL/GenBank/DDBJ whole genome shotgun (WGS) entry which is preliminary data.</text>
</comment>
<sequence>MLASQAGFVMRSDVTSQHQIFETAAEQVSARASSMQIARPTRGIRAKRKPMVEIIRINSLIYKD</sequence>
<evidence type="ECO:0000313" key="2">
    <source>
        <dbReference type="Proteomes" id="UP000237068"/>
    </source>
</evidence>
<proteinExistence type="predicted"/>
<protein>
    <submittedName>
        <fullName evidence="1">Uncharacterized protein</fullName>
    </submittedName>
</protein>
<accession>A0A2S4ALG3</accession>
<name>A0A2S4ALG3_STUST</name>